<keyword evidence="3" id="KW-1185">Reference proteome</keyword>
<dbReference type="AlphaFoldDB" id="A0A4R8T1R4"/>
<dbReference type="Proteomes" id="UP000295604">
    <property type="component" value="Unassembled WGS sequence"/>
</dbReference>
<comment type="caution">
    <text evidence="2">The sequence shown here is derived from an EMBL/GenBank/DDBJ whole genome shotgun (WGS) entry which is preliminary data.</text>
</comment>
<evidence type="ECO:0000313" key="3">
    <source>
        <dbReference type="Proteomes" id="UP000295604"/>
    </source>
</evidence>
<sequence>MGSNDSSARLGSQTIDFGPAGSPSESSRVESRRDASAAYSCDMKREQTPLSAQSHCMAAVSFVRGPMMSWDDRDSKRS</sequence>
<organism evidence="2 3">
    <name type="scientific">Colletotrichum sidae</name>
    <dbReference type="NCBI Taxonomy" id="1347389"/>
    <lineage>
        <taxon>Eukaryota</taxon>
        <taxon>Fungi</taxon>
        <taxon>Dikarya</taxon>
        <taxon>Ascomycota</taxon>
        <taxon>Pezizomycotina</taxon>
        <taxon>Sordariomycetes</taxon>
        <taxon>Hypocreomycetidae</taxon>
        <taxon>Glomerellales</taxon>
        <taxon>Glomerellaceae</taxon>
        <taxon>Colletotrichum</taxon>
        <taxon>Colletotrichum orbiculare species complex</taxon>
    </lineage>
</organism>
<dbReference type="EMBL" id="QAPF01000549">
    <property type="protein sequence ID" value="TEA10500.1"/>
    <property type="molecule type" value="Genomic_DNA"/>
</dbReference>
<feature type="region of interest" description="Disordered" evidence="1">
    <location>
        <begin position="1"/>
        <end position="52"/>
    </location>
</feature>
<feature type="compositionally biased region" description="Polar residues" evidence="1">
    <location>
        <begin position="1"/>
        <end position="15"/>
    </location>
</feature>
<reference evidence="2 3" key="1">
    <citation type="submission" date="2018-11" db="EMBL/GenBank/DDBJ databases">
        <title>Genome sequence and assembly of Colletotrichum sidae.</title>
        <authorList>
            <person name="Gan P."/>
            <person name="Shirasu K."/>
        </authorList>
    </citation>
    <scope>NUCLEOTIDE SEQUENCE [LARGE SCALE GENOMIC DNA]</scope>
    <source>
        <strain evidence="2 3">CBS 518.97</strain>
    </source>
</reference>
<accession>A0A4R8T1R4</accession>
<proteinExistence type="predicted"/>
<gene>
    <name evidence="2" type="ORF">C8034_v009651</name>
</gene>
<evidence type="ECO:0000313" key="2">
    <source>
        <dbReference type="EMBL" id="TEA10500.1"/>
    </source>
</evidence>
<protein>
    <submittedName>
        <fullName evidence="2">Uncharacterized protein</fullName>
    </submittedName>
</protein>
<name>A0A4R8T1R4_9PEZI</name>
<evidence type="ECO:0000256" key="1">
    <source>
        <dbReference type="SAM" id="MobiDB-lite"/>
    </source>
</evidence>